<accession>M1VCL8</accession>
<dbReference type="RefSeq" id="XP_005539300.1">
    <property type="nucleotide sequence ID" value="XM_005539243.1"/>
</dbReference>
<gene>
    <name evidence="2" type="ORF">CYME_CMT291C</name>
</gene>
<dbReference type="Gramene" id="CMT291CT">
    <property type="protein sequence ID" value="CMT291CT"/>
    <property type="gene ID" value="CMT291C"/>
</dbReference>
<evidence type="ECO:0000313" key="3">
    <source>
        <dbReference type="Proteomes" id="UP000007014"/>
    </source>
</evidence>
<dbReference type="HOGENOM" id="CLU_802556_0_0_1"/>
<keyword evidence="3" id="KW-1185">Reference proteome</keyword>
<evidence type="ECO:0000313" key="2">
    <source>
        <dbReference type="EMBL" id="BAM83264.1"/>
    </source>
</evidence>
<proteinExistence type="predicted"/>
<protein>
    <submittedName>
        <fullName evidence="2">Uncharacterized protein</fullName>
    </submittedName>
</protein>
<dbReference type="EMBL" id="AP006502">
    <property type="protein sequence ID" value="BAM83264.1"/>
    <property type="molecule type" value="Genomic_DNA"/>
</dbReference>
<sequence length="346" mass="39192">MFSELALYQPHVRRGSTRVCCFAVACAEPSASKPQTGKKKLADANVRNVRRARHPAQSGVTPEAARPRKRSNARPTERTNRKAKYEDAETIPDLVARRNSQSKQLSPATLDMFFRHGSIVEPGPDPSPSDEPDWSACELNGQKCRINEIDTVVKKAPERVLRCLVAYENSPLVPSGEIEEQLRLAMQNLFSRKLDSSTPKTKQTLEELEEKTCCPTCNGSGWETCEYCGGRGIIHESEYQQNFKSNRIMVYLPIRLTYGNLLRCPLCGGLRKERCSQCFGYGDLHVAQSVLEELNREQQIDPNDAPPELGNMMENEARDQSIARFRELERKTILTEQSNTDFHEFR</sequence>
<organism evidence="2 3">
    <name type="scientific">Cyanidioschyzon merolae (strain NIES-3377 / 10D)</name>
    <name type="common">Unicellular red alga</name>
    <dbReference type="NCBI Taxonomy" id="280699"/>
    <lineage>
        <taxon>Eukaryota</taxon>
        <taxon>Rhodophyta</taxon>
        <taxon>Bangiophyceae</taxon>
        <taxon>Cyanidiales</taxon>
        <taxon>Cyanidiaceae</taxon>
        <taxon>Cyanidioschyzon</taxon>
    </lineage>
</organism>
<evidence type="ECO:0000256" key="1">
    <source>
        <dbReference type="SAM" id="MobiDB-lite"/>
    </source>
</evidence>
<feature type="compositionally biased region" description="Basic and acidic residues" evidence="1">
    <location>
        <begin position="75"/>
        <end position="84"/>
    </location>
</feature>
<dbReference type="AlphaFoldDB" id="M1VCL8"/>
<dbReference type="GeneID" id="16997990"/>
<dbReference type="OrthoDB" id="6039at2759"/>
<feature type="region of interest" description="Disordered" evidence="1">
    <location>
        <begin position="31"/>
        <end position="84"/>
    </location>
</feature>
<name>M1VCL8_CYAM1</name>
<reference evidence="2 3" key="1">
    <citation type="journal article" date="2004" name="Nature">
        <title>Genome sequence of the ultrasmall unicellular red alga Cyanidioschyzon merolae 10D.</title>
        <authorList>
            <person name="Matsuzaki M."/>
            <person name="Misumi O."/>
            <person name="Shin-i T."/>
            <person name="Maruyama S."/>
            <person name="Takahara M."/>
            <person name="Miyagishima S."/>
            <person name="Mori T."/>
            <person name="Nishida K."/>
            <person name="Yagisawa F."/>
            <person name="Nishida K."/>
            <person name="Yoshida Y."/>
            <person name="Nishimura Y."/>
            <person name="Nakao S."/>
            <person name="Kobayashi T."/>
            <person name="Momoyama Y."/>
            <person name="Higashiyama T."/>
            <person name="Minoda A."/>
            <person name="Sano M."/>
            <person name="Nomoto H."/>
            <person name="Oishi K."/>
            <person name="Hayashi H."/>
            <person name="Ohta F."/>
            <person name="Nishizaka S."/>
            <person name="Haga S."/>
            <person name="Miura S."/>
            <person name="Morishita T."/>
            <person name="Kabeya Y."/>
            <person name="Terasawa K."/>
            <person name="Suzuki Y."/>
            <person name="Ishii Y."/>
            <person name="Asakawa S."/>
            <person name="Takano H."/>
            <person name="Ohta N."/>
            <person name="Kuroiwa H."/>
            <person name="Tanaka K."/>
            <person name="Shimizu N."/>
            <person name="Sugano S."/>
            <person name="Sato N."/>
            <person name="Nozaki H."/>
            <person name="Ogasawara N."/>
            <person name="Kohara Y."/>
            <person name="Kuroiwa T."/>
        </authorList>
    </citation>
    <scope>NUCLEOTIDE SEQUENCE [LARGE SCALE GENOMIC DNA]</scope>
    <source>
        <strain evidence="2 3">10D</strain>
    </source>
</reference>
<dbReference type="Proteomes" id="UP000007014">
    <property type="component" value="Chromosome 20"/>
</dbReference>
<reference evidence="2 3" key="2">
    <citation type="journal article" date="2007" name="BMC Biol.">
        <title>A 100%-complete sequence reveals unusually simple genomic features in the hot-spring red alga Cyanidioschyzon merolae.</title>
        <authorList>
            <person name="Nozaki H."/>
            <person name="Takano H."/>
            <person name="Misumi O."/>
            <person name="Terasawa K."/>
            <person name="Matsuzaki M."/>
            <person name="Maruyama S."/>
            <person name="Nishida K."/>
            <person name="Yagisawa F."/>
            <person name="Yoshida Y."/>
            <person name="Fujiwara T."/>
            <person name="Takio S."/>
            <person name="Tamura K."/>
            <person name="Chung S.J."/>
            <person name="Nakamura S."/>
            <person name="Kuroiwa H."/>
            <person name="Tanaka K."/>
            <person name="Sato N."/>
            <person name="Kuroiwa T."/>
        </authorList>
    </citation>
    <scope>NUCLEOTIDE SEQUENCE [LARGE SCALE GENOMIC DNA]</scope>
    <source>
        <strain evidence="2 3">10D</strain>
    </source>
</reference>
<dbReference type="KEGG" id="cme:CYME_CMT291C"/>